<gene>
    <name evidence="12" type="ORF">A3D51_02760</name>
</gene>
<dbReference type="FunFam" id="3.40.50.2020:FF:000023">
    <property type="entry name" value="Probable uracil phosphoribosyltransferase"/>
    <property type="match status" value="1"/>
</dbReference>
<dbReference type="EMBL" id="MHUT01000012">
    <property type="protein sequence ID" value="OHA80924.1"/>
    <property type="molecule type" value="Genomic_DNA"/>
</dbReference>
<reference evidence="12 13" key="1">
    <citation type="journal article" date="2016" name="Nat. Commun.">
        <title>Thousands of microbial genomes shed light on interconnected biogeochemical processes in an aquifer system.</title>
        <authorList>
            <person name="Anantharaman K."/>
            <person name="Brown C.T."/>
            <person name="Hug L.A."/>
            <person name="Sharon I."/>
            <person name="Castelle C.J."/>
            <person name="Probst A.J."/>
            <person name="Thomas B.C."/>
            <person name="Singh A."/>
            <person name="Wilkins M.J."/>
            <person name="Karaoz U."/>
            <person name="Brodie E.L."/>
            <person name="Williams K.H."/>
            <person name="Hubbard S.S."/>
            <person name="Banfield J.F."/>
        </authorList>
    </citation>
    <scope>NUCLEOTIDE SEQUENCE [LARGE SCALE GENOMIC DNA]</scope>
</reference>
<comment type="similarity">
    <text evidence="3">Belongs to the UPRTase family.</text>
</comment>
<evidence type="ECO:0000256" key="4">
    <source>
        <dbReference type="ARBA" id="ARBA00011894"/>
    </source>
</evidence>
<dbReference type="EC" id="2.4.2.9" evidence="4"/>
<evidence type="ECO:0000256" key="10">
    <source>
        <dbReference type="ARBA" id="ARBA00031082"/>
    </source>
</evidence>
<dbReference type="InterPro" id="IPR050054">
    <property type="entry name" value="UPRTase/APRTase"/>
</dbReference>
<keyword evidence="5" id="KW-0021">Allosteric enzyme</keyword>
<comment type="cofactor">
    <cofactor evidence="1">
        <name>Mg(2+)</name>
        <dbReference type="ChEBI" id="CHEBI:18420"/>
    </cofactor>
</comment>
<keyword evidence="6" id="KW-0328">Glycosyltransferase</keyword>
<dbReference type="SUPFAM" id="SSF53271">
    <property type="entry name" value="PRTase-like"/>
    <property type="match status" value="1"/>
</dbReference>
<evidence type="ECO:0000256" key="8">
    <source>
        <dbReference type="ARBA" id="ARBA00022741"/>
    </source>
</evidence>
<keyword evidence="7" id="KW-0808">Transferase</keyword>
<accession>A0A1G2S724</accession>
<dbReference type="CDD" id="cd06223">
    <property type="entry name" value="PRTases_typeI"/>
    <property type="match status" value="1"/>
</dbReference>
<dbReference type="AlphaFoldDB" id="A0A1G2S724"/>
<protein>
    <recommendedName>
        <fullName evidence="4">uracil phosphoribosyltransferase</fullName>
        <ecNumber evidence="4">2.4.2.9</ecNumber>
    </recommendedName>
    <alternativeName>
        <fullName evidence="10">UMP pyrophosphorylase</fullName>
    </alternativeName>
</protein>
<proteinExistence type="inferred from homology"/>
<dbReference type="NCBIfam" id="NF001097">
    <property type="entry name" value="PRK00129.1"/>
    <property type="match status" value="1"/>
</dbReference>
<evidence type="ECO:0000256" key="7">
    <source>
        <dbReference type="ARBA" id="ARBA00022679"/>
    </source>
</evidence>
<dbReference type="InterPro" id="IPR029057">
    <property type="entry name" value="PRTase-like"/>
</dbReference>
<name>A0A1G2S724_9BACT</name>
<evidence type="ECO:0000256" key="3">
    <source>
        <dbReference type="ARBA" id="ARBA00009516"/>
    </source>
</evidence>
<comment type="pathway">
    <text evidence="2">Pyrimidine metabolism; UMP biosynthesis via salvage pathway; UMP from uracil: step 1/1.</text>
</comment>
<evidence type="ECO:0000256" key="5">
    <source>
        <dbReference type="ARBA" id="ARBA00022533"/>
    </source>
</evidence>
<evidence type="ECO:0000256" key="2">
    <source>
        <dbReference type="ARBA" id="ARBA00005180"/>
    </source>
</evidence>
<dbReference type="Proteomes" id="UP000179118">
    <property type="component" value="Unassembled WGS sequence"/>
</dbReference>
<dbReference type="InterPro" id="IPR000836">
    <property type="entry name" value="PRTase_dom"/>
</dbReference>
<dbReference type="Pfam" id="PF14681">
    <property type="entry name" value="UPRTase"/>
    <property type="match status" value="1"/>
</dbReference>
<evidence type="ECO:0000259" key="11">
    <source>
        <dbReference type="Pfam" id="PF14681"/>
    </source>
</evidence>
<evidence type="ECO:0000313" key="13">
    <source>
        <dbReference type="Proteomes" id="UP000179118"/>
    </source>
</evidence>
<evidence type="ECO:0000256" key="9">
    <source>
        <dbReference type="ARBA" id="ARBA00023134"/>
    </source>
</evidence>
<dbReference type="PANTHER" id="PTHR32315:SF4">
    <property type="entry name" value="URACIL PHOSPHORIBOSYLTRANSFERASE, CHLOROPLASTIC"/>
    <property type="match status" value="1"/>
</dbReference>
<evidence type="ECO:0000256" key="1">
    <source>
        <dbReference type="ARBA" id="ARBA00001946"/>
    </source>
</evidence>
<keyword evidence="8" id="KW-0547">Nucleotide-binding</keyword>
<dbReference type="PANTHER" id="PTHR32315">
    <property type="entry name" value="ADENINE PHOSPHORIBOSYLTRANSFERASE"/>
    <property type="match status" value="1"/>
</dbReference>
<evidence type="ECO:0000256" key="6">
    <source>
        <dbReference type="ARBA" id="ARBA00022676"/>
    </source>
</evidence>
<dbReference type="Gene3D" id="3.40.50.2020">
    <property type="match status" value="1"/>
</dbReference>
<dbReference type="GO" id="GO:0005525">
    <property type="term" value="F:GTP binding"/>
    <property type="evidence" value="ECO:0007669"/>
    <property type="project" value="UniProtKB-KW"/>
</dbReference>
<sequence length="190" mass="20806">MSIPNTNMKDPFIILRNRKAKTGEFREAAQGVASVLAKEVSRHIEKEEKVRIILVPILRAGLALLPAFIEKFPEASVGFIGLKRNEKTLKPKAYYQNIPKISKNDVVVVLDPMLATGGSAIAGIATLVKAGAREENIVFVGIISAPEGIANLQKNFPLVRILCAEYDKKLNKKGYIVPGLGDFGDRYFGN</sequence>
<organism evidence="12 13">
    <name type="scientific">Candidatus Yonathbacteria bacterium RIFCSPHIGHO2_02_FULL_44_14</name>
    <dbReference type="NCBI Taxonomy" id="1802724"/>
    <lineage>
        <taxon>Bacteria</taxon>
        <taxon>Candidatus Yonathiibacteriota</taxon>
    </lineage>
</organism>
<feature type="domain" description="Phosphoribosyltransferase" evidence="11">
    <location>
        <begin position="48"/>
        <end position="189"/>
    </location>
</feature>
<evidence type="ECO:0000313" key="12">
    <source>
        <dbReference type="EMBL" id="OHA80924.1"/>
    </source>
</evidence>
<comment type="caution">
    <text evidence="12">The sequence shown here is derived from an EMBL/GenBank/DDBJ whole genome shotgun (WGS) entry which is preliminary data.</text>
</comment>
<keyword evidence="9" id="KW-0342">GTP-binding</keyword>
<dbReference type="GO" id="GO:0004845">
    <property type="term" value="F:uracil phosphoribosyltransferase activity"/>
    <property type="evidence" value="ECO:0007669"/>
    <property type="project" value="UniProtKB-EC"/>
</dbReference>